<proteinExistence type="inferred from homology"/>
<evidence type="ECO:0000256" key="6">
    <source>
        <dbReference type="ARBA" id="ARBA00023136"/>
    </source>
</evidence>
<dbReference type="PANTHER" id="PTHR11058:SF21">
    <property type="entry name" value="NADH-QUINONE OXIDOREDUCTASE SUBUNIT A"/>
    <property type="match status" value="1"/>
</dbReference>
<keyword evidence="5 8" id="KW-1133">Transmembrane helix</keyword>
<dbReference type="GO" id="GO:0030964">
    <property type="term" value="C:NADH dehydrogenase complex"/>
    <property type="evidence" value="ECO:0007669"/>
    <property type="project" value="TreeGrafter"/>
</dbReference>
<feature type="transmembrane region" description="Helical" evidence="8">
    <location>
        <begin position="66"/>
        <end position="89"/>
    </location>
</feature>
<name>A0A4D6YKS5_9GAMM</name>
<comment type="function">
    <text evidence="7">NDH-1 shuttles electrons from NADH, via FMN and iron-sulfur (Fe-S) centers, to quinones in the respiratory chain.</text>
</comment>
<evidence type="ECO:0000256" key="4">
    <source>
        <dbReference type="ARBA" id="ARBA00022692"/>
    </source>
</evidence>
<evidence type="ECO:0000256" key="8">
    <source>
        <dbReference type="SAM" id="Phobius"/>
    </source>
</evidence>
<reference evidence="9 10" key="1">
    <citation type="submission" date="2018-10" db="EMBL/GenBank/DDBJ databases">
        <title>Comparative functional genomics of the obligate endosymbiont Buchnera aphidicola.</title>
        <authorList>
            <person name="Chong R.A."/>
        </authorList>
    </citation>
    <scope>NUCLEOTIDE SEQUENCE [LARGE SCALE GENOMIC DNA]</scope>
    <source>
        <strain evidence="9 10">Tma</strain>
    </source>
</reference>
<keyword evidence="4 7" id="KW-0812">Transmembrane</keyword>
<evidence type="ECO:0000256" key="2">
    <source>
        <dbReference type="ARBA" id="ARBA00008472"/>
    </source>
</evidence>
<keyword evidence="7" id="KW-0874">Quinone</keyword>
<evidence type="ECO:0000256" key="5">
    <source>
        <dbReference type="ARBA" id="ARBA00022989"/>
    </source>
</evidence>
<dbReference type="GO" id="GO:0048038">
    <property type="term" value="F:quinone binding"/>
    <property type="evidence" value="ECO:0007669"/>
    <property type="project" value="UniProtKB-KW"/>
</dbReference>
<comment type="subcellular location">
    <subcellularLocation>
        <location evidence="7">Cell membrane</location>
        <topology evidence="7">Multi-pass membrane protein</topology>
    </subcellularLocation>
    <subcellularLocation>
        <location evidence="1">Membrane</location>
    </subcellularLocation>
</comment>
<dbReference type="GO" id="GO:0005886">
    <property type="term" value="C:plasma membrane"/>
    <property type="evidence" value="ECO:0007669"/>
    <property type="project" value="UniProtKB-SubCell"/>
</dbReference>
<dbReference type="OrthoDB" id="9791970at2"/>
<feature type="transmembrane region" description="Helical" evidence="8">
    <location>
        <begin position="39"/>
        <end position="60"/>
    </location>
</feature>
<dbReference type="InterPro" id="IPR038430">
    <property type="entry name" value="NDAH_ubi_oxred_su3_sf"/>
</dbReference>
<evidence type="ECO:0000256" key="1">
    <source>
        <dbReference type="ARBA" id="ARBA00004370"/>
    </source>
</evidence>
<dbReference type="Proteomes" id="UP000298603">
    <property type="component" value="Chromosome"/>
</dbReference>
<evidence type="ECO:0000313" key="10">
    <source>
        <dbReference type="Proteomes" id="UP000298603"/>
    </source>
</evidence>
<organism evidence="9 10">
    <name type="scientific">Buchnera aphidicola</name>
    <name type="common">Therioaphis trifolii</name>
    <dbReference type="NCBI Taxonomy" id="1241884"/>
    <lineage>
        <taxon>Bacteria</taxon>
        <taxon>Pseudomonadati</taxon>
        <taxon>Pseudomonadota</taxon>
        <taxon>Gammaproteobacteria</taxon>
        <taxon>Enterobacterales</taxon>
        <taxon>Erwiniaceae</taxon>
        <taxon>Buchnera</taxon>
    </lineage>
</organism>
<keyword evidence="7" id="KW-0520">NAD</keyword>
<dbReference type="EC" id="7.1.1.-" evidence="7"/>
<dbReference type="Gene3D" id="1.20.58.1610">
    <property type="entry name" value="NADH:ubiquinone/plastoquinone oxidoreductase, chain 3"/>
    <property type="match status" value="1"/>
</dbReference>
<protein>
    <recommendedName>
        <fullName evidence="7">NADH-quinone oxidoreductase subunit</fullName>
        <ecNumber evidence="7">7.1.1.-</ecNumber>
    </recommendedName>
</protein>
<dbReference type="InterPro" id="IPR000440">
    <property type="entry name" value="NADH_UbQ/plastoQ_OxRdtase_su3"/>
</dbReference>
<dbReference type="AlphaFoldDB" id="A0A4D6YKS5"/>
<accession>A0A4D6YKS5</accession>
<evidence type="ECO:0000313" key="9">
    <source>
        <dbReference type="EMBL" id="QCI27391.1"/>
    </source>
</evidence>
<gene>
    <name evidence="9" type="ORF">D9V81_00570</name>
</gene>
<comment type="catalytic activity">
    <reaction evidence="7">
        <text>a quinone + NADH + 5 H(+)(in) = a quinol + NAD(+) + 4 H(+)(out)</text>
        <dbReference type="Rhea" id="RHEA:57888"/>
        <dbReference type="ChEBI" id="CHEBI:15378"/>
        <dbReference type="ChEBI" id="CHEBI:24646"/>
        <dbReference type="ChEBI" id="CHEBI:57540"/>
        <dbReference type="ChEBI" id="CHEBI:57945"/>
        <dbReference type="ChEBI" id="CHEBI:132124"/>
    </reaction>
</comment>
<dbReference type="PANTHER" id="PTHR11058">
    <property type="entry name" value="NADH-UBIQUINONE OXIDOREDUCTASE CHAIN 3"/>
    <property type="match status" value="1"/>
</dbReference>
<keyword evidence="6 8" id="KW-0472">Membrane</keyword>
<comment type="similarity">
    <text evidence="2 7">Belongs to the complex I subunit 3 family.</text>
</comment>
<evidence type="ECO:0000256" key="3">
    <source>
        <dbReference type="ARBA" id="ARBA00022448"/>
    </source>
</evidence>
<dbReference type="Pfam" id="PF00507">
    <property type="entry name" value="Oxidored_q4"/>
    <property type="match status" value="1"/>
</dbReference>
<keyword evidence="10" id="KW-1185">Reference proteome</keyword>
<sequence>MLLGGWLLGPRTISRNKNIPFESGIISYGNTNLRFSIKFYLLAVLFVIFDIESLYLYTWVINIKKIGWLGFFEILLFIFILLLTLIYLVKQKIFNWIPKKSINNL</sequence>
<evidence type="ECO:0000256" key="7">
    <source>
        <dbReference type="RuleBase" id="RU003639"/>
    </source>
</evidence>
<keyword evidence="3" id="KW-0813">Transport</keyword>
<dbReference type="EMBL" id="CP032996">
    <property type="protein sequence ID" value="QCI27391.1"/>
    <property type="molecule type" value="Genomic_DNA"/>
</dbReference>
<dbReference type="GO" id="GO:0008137">
    <property type="term" value="F:NADH dehydrogenase (ubiquinone) activity"/>
    <property type="evidence" value="ECO:0007669"/>
    <property type="project" value="InterPro"/>
</dbReference>